<dbReference type="PANTHER" id="PTHR46268">
    <property type="entry name" value="STRESS RESPONSE PROTEIN NHAX"/>
    <property type="match status" value="1"/>
</dbReference>
<evidence type="ECO:0000259" key="4">
    <source>
        <dbReference type="Pfam" id="PF00582"/>
    </source>
</evidence>
<evidence type="ECO:0000256" key="1">
    <source>
        <dbReference type="ARBA" id="ARBA00008791"/>
    </source>
</evidence>
<dbReference type="PRINTS" id="PR01438">
    <property type="entry name" value="UNVRSLSTRESS"/>
</dbReference>
<dbReference type="InterPro" id="IPR014729">
    <property type="entry name" value="Rossmann-like_a/b/a_fold"/>
</dbReference>
<dbReference type="Pfam" id="PF00582">
    <property type="entry name" value="Usp"/>
    <property type="match status" value="2"/>
</dbReference>
<comment type="similarity">
    <text evidence="1">Belongs to the universal stress protein A family.</text>
</comment>
<organism evidence="5 6">
    <name type="scientific">Sinisalibacter aestuarii</name>
    <dbReference type="NCBI Taxonomy" id="2949426"/>
    <lineage>
        <taxon>Bacteria</taxon>
        <taxon>Pseudomonadati</taxon>
        <taxon>Pseudomonadota</taxon>
        <taxon>Alphaproteobacteria</taxon>
        <taxon>Rhodobacterales</taxon>
        <taxon>Roseobacteraceae</taxon>
        <taxon>Sinisalibacter</taxon>
    </lineage>
</organism>
<reference evidence="5" key="1">
    <citation type="journal article" date="2023" name="Int. J. Syst. Evol. Microbiol.">
        <title>Sinisalibacter aestuarii sp. nov., isolated from estuarine sediment of the Arakawa River.</title>
        <authorList>
            <person name="Arafat S.T."/>
            <person name="Hirano S."/>
            <person name="Sato A."/>
            <person name="Takeuchi K."/>
            <person name="Yasuda T."/>
            <person name="Terahara T."/>
            <person name="Hamada M."/>
            <person name="Kobayashi T."/>
        </authorList>
    </citation>
    <scope>NUCLEOTIDE SEQUENCE</scope>
    <source>
        <strain evidence="5">B-399</strain>
    </source>
</reference>
<proteinExistence type="inferred from homology"/>
<accession>A0ABQ5LS42</accession>
<dbReference type="InterPro" id="IPR006016">
    <property type="entry name" value="UspA"/>
</dbReference>
<evidence type="ECO:0000256" key="2">
    <source>
        <dbReference type="ARBA" id="ARBA00022741"/>
    </source>
</evidence>
<evidence type="ECO:0000313" key="5">
    <source>
        <dbReference type="EMBL" id="GKY87824.1"/>
    </source>
</evidence>
<protein>
    <recommendedName>
        <fullName evidence="4">UspA domain-containing protein</fullName>
    </recommendedName>
</protein>
<comment type="caution">
    <text evidence="5">The sequence shown here is derived from an EMBL/GenBank/DDBJ whole genome shotgun (WGS) entry which is preliminary data.</text>
</comment>
<dbReference type="Gene3D" id="3.40.50.620">
    <property type="entry name" value="HUPs"/>
    <property type="match status" value="2"/>
</dbReference>
<keyword evidence="3" id="KW-0067">ATP-binding</keyword>
<dbReference type="RefSeq" id="WP_281841809.1">
    <property type="nucleotide sequence ID" value="NZ_BROH01000004.1"/>
</dbReference>
<evidence type="ECO:0000313" key="6">
    <source>
        <dbReference type="Proteomes" id="UP001144205"/>
    </source>
</evidence>
<dbReference type="CDD" id="cd00293">
    <property type="entry name" value="USP-like"/>
    <property type="match status" value="2"/>
</dbReference>
<evidence type="ECO:0000256" key="3">
    <source>
        <dbReference type="ARBA" id="ARBA00022840"/>
    </source>
</evidence>
<dbReference type="SUPFAM" id="SSF52402">
    <property type="entry name" value="Adenine nucleotide alpha hydrolases-like"/>
    <property type="match status" value="2"/>
</dbReference>
<dbReference type="InterPro" id="IPR006015">
    <property type="entry name" value="Universal_stress_UspA"/>
</dbReference>
<sequence length="274" mass="30046">MKTILVATDLSERSDRAVRRALRLAAQFGADCHVLHIVDDSLPTDMAEPLRAEAELRLRRFVTHNQGDVDARVHVLIGDPPSVVPAEARALDADLVVVGLHRPRAILDRLRETTMERIVRLLNRPVLLVRDTADHDYGRALVPVSFSPACASALRAANTLAPQGEITVFHAVYLPFAGLTREHPGGPMDRELTREAKAVCEHWRDTEKLTGPEGRVSFTSGSLSEVFQRKLAEVQPDLVALGAHTRGPLAVYTLGSFAADLLRDPPTDLLLAHP</sequence>
<name>A0ABQ5LS42_9RHOB</name>
<dbReference type="EMBL" id="BROH01000004">
    <property type="protein sequence ID" value="GKY87824.1"/>
    <property type="molecule type" value="Genomic_DNA"/>
</dbReference>
<keyword evidence="6" id="KW-1185">Reference proteome</keyword>
<feature type="domain" description="UspA" evidence="4">
    <location>
        <begin position="1"/>
        <end position="130"/>
    </location>
</feature>
<keyword evidence="2" id="KW-0547">Nucleotide-binding</keyword>
<gene>
    <name evidence="5" type="ORF">STA1M1_16930</name>
</gene>
<dbReference type="Proteomes" id="UP001144205">
    <property type="component" value="Unassembled WGS sequence"/>
</dbReference>
<feature type="domain" description="UspA" evidence="4">
    <location>
        <begin position="137"/>
        <end position="271"/>
    </location>
</feature>
<dbReference type="PANTHER" id="PTHR46268:SF27">
    <property type="entry name" value="UNIVERSAL STRESS PROTEIN RV2623"/>
    <property type="match status" value="1"/>
</dbReference>